<dbReference type="Proteomes" id="UP001054252">
    <property type="component" value="Unassembled WGS sequence"/>
</dbReference>
<organism evidence="1 2">
    <name type="scientific">Rubroshorea leprosula</name>
    <dbReference type="NCBI Taxonomy" id="152421"/>
    <lineage>
        <taxon>Eukaryota</taxon>
        <taxon>Viridiplantae</taxon>
        <taxon>Streptophyta</taxon>
        <taxon>Embryophyta</taxon>
        <taxon>Tracheophyta</taxon>
        <taxon>Spermatophyta</taxon>
        <taxon>Magnoliopsida</taxon>
        <taxon>eudicotyledons</taxon>
        <taxon>Gunneridae</taxon>
        <taxon>Pentapetalae</taxon>
        <taxon>rosids</taxon>
        <taxon>malvids</taxon>
        <taxon>Malvales</taxon>
        <taxon>Dipterocarpaceae</taxon>
        <taxon>Rubroshorea</taxon>
    </lineage>
</organism>
<evidence type="ECO:0008006" key="3">
    <source>
        <dbReference type="Google" id="ProtNLM"/>
    </source>
</evidence>
<dbReference type="EMBL" id="BPVZ01000002">
    <property type="protein sequence ID" value="GKU88598.1"/>
    <property type="molecule type" value="Genomic_DNA"/>
</dbReference>
<sequence length="50" mass="5795">MCFCDFGCCFFIYKVWMQMNLYDPLGADVCRRTMSCFGFSIPVALMLMTS</sequence>
<proteinExistence type="predicted"/>
<evidence type="ECO:0000313" key="2">
    <source>
        <dbReference type="Proteomes" id="UP001054252"/>
    </source>
</evidence>
<evidence type="ECO:0000313" key="1">
    <source>
        <dbReference type="EMBL" id="GKU88598.1"/>
    </source>
</evidence>
<reference evidence="1 2" key="1">
    <citation type="journal article" date="2021" name="Commun. Biol.">
        <title>The genome of Shorea leprosula (Dipterocarpaceae) highlights the ecological relevance of drought in aseasonal tropical rainforests.</title>
        <authorList>
            <person name="Ng K.K.S."/>
            <person name="Kobayashi M.J."/>
            <person name="Fawcett J.A."/>
            <person name="Hatakeyama M."/>
            <person name="Paape T."/>
            <person name="Ng C.H."/>
            <person name="Ang C.C."/>
            <person name="Tnah L.H."/>
            <person name="Lee C.T."/>
            <person name="Nishiyama T."/>
            <person name="Sese J."/>
            <person name="O'Brien M.J."/>
            <person name="Copetti D."/>
            <person name="Mohd Noor M.I."/>
            <person name="Ong R.C."/>
            <person name="Putra M."/>
            <person name="Sireger I.Z."/>
            <person name="Indrioko S."/>
            <person name="Kosugi Y."/>
            <person name="Izuno A."/>
            <person name="Isagi Y."/>
            <person name="Lee S.L."/>
            <person name="Shimizu K.K."/>
        </authorList>
    </citation>
    <scope>NUCLEOTIDE SEQUENCE [LARGE SCALE GENOMIC DNA]</scope>
    <source>
        <strain evidence="1">214</strain>
    </source>
</reference>
<name>A0AAV5HIG8_9ROSI</name>
<keyword evidence="2" id="KW-1185">Reference proteome</keyword>
<gene>
    <name evidence="1" type="ORF">SLEP1_g2843</name>
</gene>
<protein>
    <recommendedName>
        <fullName evidence="3">NADH dehydrogenase subunit 1</fullName>
    </recommendedName>
</protein>
<dbReference type="AlphaFoldDB" id="A0AAV5HIG8"/>
<comment type="caution">
    <text evidence="1">The sequence shown here is derived from an EMBL/GenBank/DDBJ whole genome shotgun (WGS) entry which is preliminary data.</text>
</comment>
<accession>A0AAV5HIG8</accession>